<evidence type="ECO:0000313" key="2">
    <source>
        <dbReference type="EMBL" id="VDO69457.1"/>
    </source>
</evidence>
<dbReference type="InterPro" id="IPR000210">
    <property type="entry name" value="BTB/POZ_dom"/>
</dbReference>
<sequence length="484" mass="54484">MAKTTVSSSFELHIPPNGQRITAKQKTCGMEWEAEAVLTEYALEISMWCNRHVEGDIWCCFALVGVLSSDGIDLLGYNGCEWLFFNGCTRQHSFSIPRSHIGGSQQGITITYKIRDVIGYREPEAFAADFFNPSALSDLCVTFRNTGRRLYVNSQFLSIHSTYFAGLFTKAKQGQGRCELNEYDHPGTPDSMSDFDVVTAKSDDTAVSGNSEVYSRQMDVECMSQNDYPVFILENVDIEDFLVFLRTVYPPNMKISAAKSATEVPVGDTPVPIVDMSGGSSLEKKSVNAKEGNADRESLEMIELRRQLKRETAMRQILELSLKSMREFIQNSATTVKPSPDDADPAAHLSQLEARIAALEELVFDTFDATKLDRDMSICCNNKRYSMHGIFHDIVLEPYASMKYITYSVISHFFFKCYGESIVPLLRAHRSKKVNALPAELVEQIVSSIIDGFHLKSQLLNDAFLIHELEVKLRNQVFMDFDDL</sequence>
<keyword evidence="3" id="KW-1185">Reference proteome</keyword>
<dbReference type="OrthoDB" id="5868615at2759"/>
<organism evidence="3 4">
    <name type="scientific">Heligmosomoides polygyrus</name>
    <name type="common">Parasitic roundworm</name>
    <dbReference type="NCBI Taxonomy" id="6339"/>
    <lineage>
        <taxon>Eukaryota</taxon>
        <taxon>Metazoa</taxon>
        <taxon>Ecdysozoa</taxon>
        <taxon>Nematoda</taxon>
        <taxon>Chromadorea</taxon>
        <taxon>Rhabditida</taxon>
        <taxon>Rhabditina</taxon>
        <taxon>Rhabditomorpha</taxon>
        <taxon>Strongyloidea</taxon>
        <taxon>Heligmosomidae</taxon>
        <taxon>Heligmosomoides</taxon>
    </lineage>
</organism>
<dbReference type="SUPFAM" id="SSF54695">
    <property type="entry name" value="POZ domain"/>
    <property type="match status" value="1"/>
</dbReference>
<dbReference type="WBParaSite" id="HPBE_0000673101-mRNA-1">
    <property type="protein sequence ID" value="HPBE_0000673101-mRNA-1"/>
    <property type="gene ID" value="HPBE_0000673101"/>
</dbReference>
<reference evidence="4" key="2">
    <citation type="submission" date="2019-09" db="UniProtKB">
        <authorList>
            <consortium name="WormBaseParasite"/>
        </authorList>
    </citation>
    <scope>IDENTIFICATION</scope>
</reference>
<dbReference type="Gene3D" id="3.30.710.10">
    <property type="entry name" value="Potassium Channel Kv1.1, Chain A"/>
    <property type="match status" value="1"/>
</dbReference>
<dbReference type="AlphaFoldDB" id="A0A183FIK4"/>
<evidence type="ECO:0000259" key="1">
    <source>
        <dbReference type="PROSITE" id="PS50097"/>
    </source>
</evidence>
<name>A0A183FIK4_HELPZ</name>
<accession>A0A3P7Y9N0</accession>
<dbReference type="PROSITE" id="PS50097">
    <property type="entry name" value="BTB"/>
    <property type="match status" value="1"/>
</dbReference>
<proteinExistence type="predicted"/>
<dbReference type="EMBL" id="UZAH01025729">
    <property type="protein sequence ID" value="VDO69457.1"/>
    <property type="molecule type" value="Genomic_DNA"/>
</dbReference>
<reference evidence="2 3" key="1">
    <citation type="submission" date="2018-11" db="EMBL/GenBank/DDBJ databases">
        <authorList>
            <consortium name="Pathogen Informatics"/>
        </authorList>
    </citation>
    <scope>NUCLEOTIDE SEQUENCE [LARGE SCALE GENOMIC DNA]</scope>
</reference>
<dbReference type="Proteomes" id="UP000050761">
    <property type="component" value="Unassembled WGS sequence"/>
</dbReference>
<dbReference type="InterPro" id="IPR011333">
    <property type="entry name" value="SKP1/BTB/POZ_sf"/>
</dbReference>
<evidence type="ECO:0000313" key="4">
    <source>
        <dbReference type="WBParaSite" id="HPBE_0000673101-mRNA-1"/>
    </source>
</evidence>
<evidence type="ECO:0000313" key="3">
    <source>
        <dbReference type="Proteomes" id="UP000050761"/>
    </source>
</evidence>
<feature type="domain" description="BTB" evidence="1">
    <location>
        <begin position="137"/>
        <end position="257"/>
    </location>
</feature>
<gene>
    <name evidence="2" type="ORF">HPBE_LOCUS6732</name>
</gene>
<accession>A0A183FIK4</accession>
<protein>
    <submittedName>
        <fullName evidence="4">BTB domain-containing protein</fullName>
    </submittedName>
</protein>